<evidence type="ECO:0000313" key="2">
    <source>
        <dbReference type="EMBL" id="GAA1116700.1"/>
    </source>
</evidence>
<proteinExistence type="predicted"/>
<feature type="region of interest" description="Disordered" evidence="1">
    <location>
        <begin position="104"/>
        <end position="124"/>
    </location>
</feature>
<organism evidence="2 3">
    <name type="scientific">Kitasatospora arboriphila</name>
    <dbReference type="NCBI Taxonomy" id="258052"/>
    <lineage>
        <taxon>Bacteria</taxon>
        <taxon>Bacillati</taxon>
        <taxon>Actinomycetota</taxon>
        <taxon>Actinomycetes</taxon>
        <taxon>Kitasatosporales</taxon>
        <taxon>Streptomycetaceae</taxon>
        <taxon>Kitasatospora</taxon>
    </lineage>
</organism>
<keyword evidence="3" id="KW-1185">Reference proteome</keyword>
<sequence length="200" mass="21544">MEPHQRARTDHHLSLRTAPVRCPRCDSRADRTGARLLRTSRGPVRESGRSFAGPVPVTAGGRCPTCGRTPRHTAEHATRLGLARPGTVRDHVLRCDCGTRSRHPVAVHPSRGRNQGTDPVSGLPLRLRTDVRGNVLRALDAAHVDAVEAYVSAVLRPPARGNGTPASRLPAWIKSAKNRREVLLGPGGRRDLLPADGAPP</sequence>
<dbReference type="Proteomes" id="UP001499987">
    <property type="component" value="Unassembled WGS sequence"/>
</dbReference>
<evidence type="ECO:0000313" key="3">
    <source>
        <dbReference type="Proteomes" id="UP001499987"/>
    </source>
</evidence>
<dbReference type="EMBL" id="BAAALD010000100">
    <property type="protein sequence ID" value="GAA1116700.1"/>
    <property type="molecule type" value="Genomic_DNA"/>
</dbReference>
<comment type="caution">
    <text evidence="2">The sequence shown here is derived from an EMBL/GenBank/DDBJ whole genome shotgun (WGS) entry which is preliminary data.</text>
</comment>
<accession>A0ABN1U427</accession>
<protein>
    <submittedName>
        <fullName evidence="2">Uncharacterized protein</fullName>
    </submittedName>
</protein>
<name>A0ABN1U427_9ACTN</name>
<dbReference type="RefSeq" id="WP_344627397.1">
    <property type="nucleotide sequence ID" value="NZ_BAAALD010000100.1"/>
</dbReference>
<gene>
    <name evidence="2" type="ORF">GCM10009663_66170</name>
</gene>
<evidence type="ECO:0000256" key="1">
    <source>
        <dbReference type="SAM" id="MobiDB-lite"/>
    </source>
</evidence>
<reference evidence="2 3" key="1">
    <citation type="journal article" date="2019" name="Int. J. Syst. Evol. Microbiol.">
        <title>The Global Catalogue of Microorganisms (GCM) 10K type strain sequencing project: providing services to taxonomists for standard genome sequencing and annotation.</title>
        <authorList>
            <consortium name="The Broad Institute Genomics Platform"/>
            <consortium name="The Broad Institute Genome Sequencing Center for Infectious Disease"/>
            <person name="Wu L."/>
            <person name="Ma J."/>
        </authorList>
    </citation>
    <scope>NUCLEOTIDE SEQUENCE [LARGE SCALE GENOMIC DNA]</scope>
    <source>
        <strain evidence="2 3">JCM 13002</strain>
    </source>
</reference>